<evidence type="ECO:0000256" key="8">
    <source>
        <dbReference type="ARBA" id="ARBA00049244"/>
    </source>
</evidence>
<dbReference type="EMBL" id="AB028634">
    <property type="protein sequence ID" value="BAB13499.1"/>
    <property type="molecule type" value="Genomic_DNA"/>
</dbReference>
<keyword evidence="3" id="KW-0808">Transferase</keyword>
<keyword evidence="10" id="KW-0496">Mitochondrion</keyword>
<evidence type="ECO:0000256" key="6">
    <source>
        <dbReference type="ARBA" id="ARBA00022932"/>
    </source>
</evidence>
<proteinExistence type="inferred from homology"/>
<evidence type="ECO:0000256" key="3">
    <source>
        <dbReference type="ARBA" id="ARBA00022679"/>
    </source>
</evidence>
<keyword evidence="7" id="KW-0238">DNA-binding</keyword>
<comment type="catalytic activity">
    <reaction evidence="8">
        <text>DNA(n) + a 2'-deoxyribonucleoside 5'-triphosphate = DNA(n+1) + diphosphate</text>
        <dbReference type="Rhea" id="RHEA:22508"/>
        <dbReference type="Rhea" id="RHEA-COMP:17339"/>
        <dbReference type="Rhea" id="RHEA-COMP:17340"/>
        <dbReference type="ChEBI" id="CHEBI:33019"/>
        <dbReference type="ChEBI" id="CHEBI:61560"/>
        <dbReference type="ChEBI" id="CHEBI:173112"/>
        <dbReference type="EC" id="2.7.7.7"/>
    </reaction>
</comment>
<keyword evidence="6" id="KW-0239">DNA-directed DNA polymerase</keyword>
<dbReference type="GO" id="GO:0006260">
    <property type="term" value="P:DNA replication"/>
    <property type="evidence" value="ECO:0007669"/>
    <property type="project" value="UniProtKB-KW"/>
</dbReference>
<reference evidence="10" key="1">
    <citation type="journal article" date="2000" name="FEMS Microbiol. Lett.">
        <title>Basidiomycetous fungus Flammulina velutipes harbors two linear mitochondrial plasmids encoding DNA and RNA polymerases.</title>
        <authorList>
            <person name="Nakai R."/>
            <person name="Sen K."/>
            <person name="Kurosawa S."/>
            <person name="Shibai H."/>
        </authorList>
    </citation>
    <scope>NUCLEOTIDE SEQUENCE</scope>
    <source>
        <strain evidence="10">R15</strain>
    </source>
</reference>
<organism evidence="10">
    <name type="scientific">Flammulina velutipes</name>
    <name type="common">Agaricus velutipes</name>
    <dbReference type="NCBI Taxonomy" id="38945"/>
    <lineage>
        <taxon>Eukaryota</taxon>
        <taxon>Fungi</taxon>
        <taxon>Dikarya</taxon>
        <taxon>Basidiomycota</taxon>
        <taxon>Agaricomycotina</taxon>
        <taxon>Agaricomycetes</taxon>
        <taxon>Agaricomycetidae</taxon>
        <taxon>Agaricales</taxon>
        <taxon>Marasmiineae</taxon>
        <taxon>Physalacriaceae</taxon>
        <taxon>Flammulina</taxon>
    </lineage>
</organism>
<keyword evidence="5" id="KW-0235">DNA replication</keyword>
<dbReference type="Pfam" id="PF03175">
    <property type="entry name" value="DNA_pol_B_2"/>
    <property type="match status" value="1"/>
</dbReference>
<geneLocation type="mitochondrion" evidence="10"/>
<dbReference type="InterPro" id="IPR006172">
    <property type="entry name" value="DNA-dir_DNA_pol_B"/>
</dbReference>
<dbReference type="Gene3D" id="3.90.1600.10">
    <property type="entry name" value="Palm domain of DNA polymerase"/>
    <property type="match status" value="2"/>
</dbReference>
<evidence type="ECO:0000256" key="2">
    <source>
        <dbReference type="ARBA" id="ARBA00012417"/>
    </source>
</evidence>
<evidence type="ECO:0000256" key="5">
    <source>
        <dbReference type="ARBA" id="ARBA00022705"/>
    </source>
</evidence>
<keyword evidence="4" id="KW-0548">Nucleotidyltransferase</keyword>
<protein>
    <recommendedName>
        <fullName evidence="2">DNA-directed DNA polymerase</fullName>
        <ecNumber evidence="2">2.7.7.7</ecNumber>
    </recommendedName>
</protein>
<sequence length="426" mass="49637">SRVRTYAGLAFLIFSSNFYKKNNNKNNIYFIKTKLDKFIREGYYGGIVDVIENYTNYQTYKYDVNSHYPNAMLNIMPGGQPKLSNEKNIENIFGFVEATVEAPTEKELKVAILPIKDMDETKLFRGVKKGIWFSEELKMALTYGYKIKFIHSCVQFEKVYGLFDDYVNSMYELKKDAEINNNLSLRYIYKLLLNSLYGRMGLKAKLVDLKIVEDEDMEEIFYTEDCDILFKSNNLNLVKSCGSLDLDIVKLIKDEKLYGLADNNFKQFNETNNWEKSTSTVYLAAAITAYARMHLNKYKNMNNNLYIGGDTDSIILSKPLPDTEISKELGKFKLEYIIEEGLYLSKKFYLIKTIDGEIIIKSKGIENSKGILNYNSFIKLFRGEDISFKQIQFFKNYNNMTIYIKTIYKTIKGLKDEKINNIFLKK</sequence>
<dbReference type="GO" id="GO:0003887">
    <property type="term" value="F:DNA-directed DNA polymerase activity"/>
    <property type="evidence" value="ECO:0007669"/>
    <property type="project" value="UniProtKB-KW"/>
</dbReference>
<accession>Q9GBR9</accession>
<evidence type="ECO:0000256" key="1">
    <source>
        <dbReference type="ARBA" id="ARBA00005755"/>
    </source>
</evidence>
<dbReference type="GO" id="GO:0000166">
    <property type="term" value="F:nucleotide binding"/>
    <property type="evidence" value="ECO:0007669"/>
    <property type="project" value="InterPro"/>
</dbReference>
<dbReference type="Gene3D" id="1.10.287.690">
    <property type="entry name" value="Helix hairpin bin"/>
    <property type="match status" value="1"/>
</dbReference>
<feature type="non-terminal residue" evidence="10">
    <location>
        <position position="1"/>
    </location>
</feature>
<dbReference type="GO" id="GO:0003677">
    <property type="term" value="F:DNA binding"/>
    <property type="evidence" value="ECO:0007669"/>
    <property type="project" value="UniProtKB-KW"/>
</dbReference>
<dbReference type="PANTHER" id="PTHR33568">
    <property type="entry name" value="DNA POLYMERASE"/>
    <property type="match status" value="1"/>
</dbReference>
<dbReference type="InterPro" id="IPR004868">
    <property type="entry name" value="DNA-dir_DNA_pol_B_mt/vir"/>
</dbReference>
<dbReference type="InterPro" id="IPR043502">
    <property type="entry name" value="DNA/RNA_pol_sf"/>
</dbReference>
<evidence type="ECO:0000259" key="9">
    <source>
        <dbReference type="Pfam" id="PF03175"/>
    </source>
</evidence>
<name>Q9GBR9_FLAVE</name>
<evidence type="ECO:0000256" key="4">
    <source>
        <dbReference type="ARBA" id="ARBA00022695"/>
    </source>
</evidence>
<dbReference type="EC" id="2.7.7.7" evidence="2"/>
<evidence type="ECO:0000313" key="10">
    <source>
        <dbReference type="EMBL" id="BAB13499.1"/>
    </source>
</evidence>
<dbReference type="SUPFAM" id="SSF56672">
    <property type="entry name" value="DNA/RNA polymerases"/>
    <property type="match status" value="1"/>
</dbReference>
<dbReference type="PRINTS" id="PR00106">
    <property type="entry name" value="DNAPOLB"/>
</dbReference>
<dbReference type="InterPro" id="IPR023211">
    <property type="entry name" value="DNA_pol_palm_dom_sf"/>
</dbReference>
<evidence type="ECO:0000256" key="7">
    <source>
        <dbReference type="ARBA" id="ARBA00023125"/>
    </source>
</evidence>
<dbReference type="AlphaFoldDB" id="Q9GBR9"/>
<dbReference type="PANTHER" id="PTHR33568:SF3">
    <property type="entry name" value="DNA-DIRECTED DNA POLYMERASE"/>
    <property type="match status" value="1"/>
</dbReference>
<feature type="domain" description="DNA-directed DNA polymerase family B mitochondria/virus" evidence="9">
    <location>
        <begin position="3"/>
        <end position="285"/>
    </location>
</feature>
<comment type="similarity">
    <text evidence="1">Belongs to the DNA polymerase type-B family.</text>
</comment>